<gene>
    <name evidence="1" type="ORF">DdX_10229</name>
</gene>
<name>A0AAD4R5R7_9BILA</name>
<proteinExistence type="predicted"/>
<dbReference type="EMBL" id="JAKKPZ010000022">
    <property type="protein sequence ID" value="KAI1711351.1"/>
    <property type="molecule type" value="Genomic_DNA"/>
</dbReference>
<comment type="caution">
    <text evidence="1">The sequence shown here is derived from an EMBL/GenBank/DDBJ whole genome shotgun (WGS) entry which is preliminary data.</text>
</comment>
<keyword evidence="2" id="KW-1185">Reference proteome</keyword>
<reference evidence="1" key="1">
    <citation type="submission" date="2022-01" db="EMBL/GenBank/DDBJ databases">
        <title>Genome Sequence Resource for Two Populations of Ditylenchus destructor, the Migratory Endoparasitic Phytonematode.</title>
        <authorList>
            <person name="Zhang H."/>
            <person name="Lin R."/>
            <person name="Xie B."/>
        </authorList>
    </citation>
    <scope>NUCLEOTIDE SEQUENCE</scope>
    <source>
        <strain evidence="1">BazhouSP</strain>
    </source>
</reference>
<accession>A0AAD4R5R7</accession>
<dbReference type="Proteomes" id="UP001201812">
    <property type="component" value="Unassembled WGS sequence"/>
</dbReference>
<protein>
    <submittedName>
        <fullName evidence="1">Uncharacterized protein</fullName>
    </submittedName>
</protein>
<evidence type="ECO:0000313" key="2">
    <source>
        <dbReference type="Proteomes" id="UP001201812"/>
    </source>
</evidence>
<sequence>MGKLHTSLLYLSSPESNITLSLIPAKLNVNFGIELWCGNVSIRTADIFVSTFSDHESPEEFINPFRKVNLEPSNLIFGSIRLGSSEKLFKLIEPGKYGNLLIELLLKVKECQ</sequence>
<dbReference type="AlphaFoldDB" id="A0AAD4R5R7"/>
<organism evidence="1 2">
    <name type="scientific">Ditylenchus destructor</name>
    <dbReference type="NCBI Taxonomy" id="166010"/>
    <lineage>
        <taxon>Eukaryota</taxon>
        <taxon>Metazoa</taxon>
        <taxon>Ecdysozoa</taxon>
        <taxon>Nematoda</taxon>
        <taxon>Chromadorea</taxon>
        <taxon>Rhabditida</taxon>
        <taxon>Tylenchina</taxon>
        <taxon>Tylenchomorpha</taxon>
        <taxon>Sphaerularioidea</taxon>
        <taxon>Anguinidae</taxon>
        <taxon>Anguininae</taxon>
        <taxon>Ditylenchus</taxon>
    </lineage>
</organism>
<evidence type="ECO:0000313" key="1">
    <source>
        <dbReference type="EMBL" id="KAI1711351.1"/>
    </source>
</evidence>